<dbReference type="OrthoDB" id="396512at2"/>
<dbReference type="InterPro" id="IPR029044">
    <property type="entry name" value="Nucleotide-diphossugar_trans"/>
</dbReference>
<sequence length="213" mass="24395">MIGSDDVYLPDKLAVQVPLLRDAPPEVGVIFGPVELIGPQGEPLPTPKWPVISEGSVFVPLLRQNFVSAMGTLVRRSCYDKVGLYDESLVYEDLDMWLRIAKQYQFKYSEQISAKYRVHPKSAMQSRQAVLIESTLRLLHKYWGESAETDQIIMAHAKNLSERLYQLGSPRAKHWLHLRWRRERGVRTGILYMLALLGVPGTQVVKLQRRLGR</sequence>
<evidence type="ECO:0008006" key="3">
    <source>
        <dbReference type="Google" id="ProtNLM"/>
    </source>
</evidence>
<dbReference type="Proteomes" id="UP000294155">
    <property type="component" value="Unassembled WGS sequence"/>
</dbReference>
<comment type="caution">
    <text evidence="1">The sequence shown here is derived from an EMBL/GenBank/DDBJ whole genome shotgun (WGS) entry which is preliminary data.</text>
</comment>
<reference evidence="1 2" key="1">
    <citation type="submission" date="2019-02" db="EMBL/GenBank/DDBJ databases">
        <title>Bacterial novel species isolated from soil.</title>
        <authorList>
            <person name="Jung H.-Y."/>
        </authorList>
    </citation>
    <scope>NUCLEOTIDE SEQUENCE [LARGE SCALE GENOMIC DNA]</scope>
    <source>
        <strain evidence="1 2">1-3-3-3</strain>
    </source>
</reference>
<evidence type="ECO:0000313" key="2">
    <source>
        <dbReference type="Proteomes" id="UP000294155"/>
    </source>
</evidence>
<dbReference type="Gene3D" id="3.90.550.10">
    <property type="entry name" value="Spore Coat Polysaccharide Biosynthesis Protein SpsA, Chain A"/>
    <property type="match status" value="1"/>
</dbReference>
<protein>
    <recommendedName>
        <fullName evidence="3">Glycosyltransferase</fullName>
    </recommendedName>
</protein>
<gene>
    <name evidence="1" type="ORF">EWM57_20670</name>
</gene>
<dbReference type="AlphaFoldDB" id="A0A4Q5L865"/>
<dbReference type="SUPFAM" id="SSF53448">
    <property type="entry name" value="Nucleotide-diphospho-sugar transferases"/>
    <property type="match status" value="1"/>
</dbReference>
<proteinExistence type="predicted"/>
<keyword evidence="2" id="KW-1185">Reference proteome</keyword>
<evidence type="ECO:0000313" key="1">
    <source>
        <dbReference type="EMBL" id="RYU73851.1"/>
    </source>
</evidence>
<dbReference type="EMBL" id="SEWE01000093">
    <property type="protein sequence ID" value="RYU73851.1"/>
    <property type="molecule type" value="Genomic_DNA"/>
</dbReference>
<organism evidence="1 2">
    <name type="scientific">Hymenobacter persicinus</name>
    <dbReference type="NCBI Taxonomy" id="2025506"/>
    <lineage>
        <taxon>Bacteria</taxon>
        <taxon>Pseudomonadati</taxon>
        <taxon>Bacteroidota</taxon>
        <taxon>Cytophagia</taxon>
        <taxon>Cytophagales</taxon>
        <taxon>Hymenobacteraceae</taxon>
        <taxon>Hymenobacter</taxon>
    </lineage>
</organism>
<accession>A0A4Q5L865</accession>
<name>A0A4Q5L865_9BACT</name>